<organism evidence="1 2">
    <name type="scientific">Nocardia terrae</name>
    <dbReference type="NCBI Taxonomy" id="2675851"/>
    <lineage>
        <taxon>Bacteria</taxon>
        <taxon>Bacillati</taxon>
        <taxon>Actinomycetota</taxon>
        <taxon>Actinomycetes</taxon>
        <taxon>Mycobacteriales</taxon>
        <taxon>Nocardiaceae</taxon>
        <taxon>Nocardia</taxon>
    </lineage>
</organism>
<accession>A0A7K1USV2</accession>
<gene>
    <name evidence="1" type="ORF">GPX89_09250</name>
</gene>
<dbReference type="AlphaFoldDB" id="A0A7K1USV2"/>
<proteinExistence type="predicted"/>
<evidence type="ECO:0000313" key="1">
    <source>
        <dbReference type="EMBL" id="MVU77433.1"/>
    </source>
</evidence>
<protein>
    <submittedName>
        <fullName evidence="1">Uncharacterized protein</fullName>
    </submittedName>
</protein>
<sequence>MNPNITLNEVRQLIQLKDELGLWKRDYDCNEAVRILIALANNVAALDQLLSQGGFLPRDWEWARTASKGTAVKLAETHILDRSQLSAVIGDALEYLTQVGEIVGDIEVAGEQIVSAIGVRWTVFTNSPEVPA</sequence>
<comment type="caution">
    <text evidence="1">The sequence shown here is derived from an EMBL/GenBank/DDBJ whole genome shotgun (WGS) entry which is preliminary data.</text>
</comment>
<dbReference type="EMBL" id="WRPP01000001">
    <property type="protein sequence ID" value="MVU77433.1"/>
    <property type="molecule type" value="Genomic_DNA"/>
</dbReference>
<reference evidence="1 2" key="1">
    <citation type="submission" date="2019-12" db="EMBL/GenBank/DDBJ databases">
        <title>Nocardia sp. nov. ET3-3 isolated from soil.</title>
        <authorList>
            <person name="Kanchanasin P."/>
            <person name="Tanasupawat S."/>
            <person name="Yuki M."/>
            <person name="Kudo T."/>
        </authorList>
    </citation>
    <scope>NUCLEOTIDE SEQUENCE [LARGE SCALE GENOMIC DNA]</scope>
    <source>
        <strain evidence="1 2">ET3-3</strain>
    </source>
</reference>
<dbReference type="RefSeq" id="WP_157386778.1">
    <property type="nucleotide sequence ID" value="NZ_WRPP01000001.1"/>
</dbReference>
<evidence type="ECO:0000313" key="2">
    <source>
        <dbReference type="Proteomes" id="UP000466794"/>
    </source>
</evidence>
<name>A0A7K1USV2_9NOCA</name>
<keyword evidence="2" id="KW-1185">Reference proteome</keyword>
<dbReference type="Proteomes" id="UP000466794">
    <property type="component" value="Unassembled WGS sequence"/>
</dbReference>